<dbReference type="KEGG" id="bii:BINDI_0953"/>
<keyword evidence="3 6" id="KW-0812">Transmembrane</keyword>
<dbReference type="GO" id="GO:0005886">
    <property type="term" value="C:plasma membrane"/>
    <property type="evidence" value="ECO:0007669"/>
    <property type="project" value="UniProtKB-SubCell"/>
</dbReference>
<dbReference type="SUPFAM" id="SSF103473">
    <property type="entry name" value="MFS general substrate transporter"/>
    <property type="match status" value="1"/>
</dbReference>
<dbReference type="PROSITE" id="PS50850">
    <property type="entry name" value="MFS"/>
    <property type="match status" value="1"/>
</dbReference>
<feature type="transmembrane region" description="Helical" evidence="6">
    <location>
        <begin position="21"/>
        <end position="41"/>
    </location>
</feature>
<reference evidence="8 9" key="1">
    <citation type="journal article" date="2014" name="Appl. Environ. Microbiol.">
        <title>Genomic encyclopedia of type strains of the genus Bifidobacterium.</title>
        <authorList>
            <person name="Milani C."/>
            <person name="Lugli G.A."/>
            <person name="Duranti S."/>
            <person name="Turroni F."/>
            <person name="Bottacini F."/>
            <person name="Mangifesta M."/>
            <person name="Sanchez B."/>
            <person name="Viappiani A."/>
            <person name="Mancabelli L."/>
            <person name="Taminiau B."/>
            <person name="Delcenserie V."/>
            <person name="Barrangou R."/>
            <person name="Margolles A."/>
            <person name="van Sinderen D."/>
            <person name="Ventura M."/>
        </authorList>
    </citation>
    <scope>NUCLEOTIDE SEQUENCE [LARGE SCALE GENOMIC DNA]</scope>
    <source>
        <strain evidence="8 9">LMG 11587</strain>
    </source>
</reference>
<feature type="transmembrane region" description="Helical" evidence="6">
    <location>
        <begin position="291"/>
        <end position="309"/>
    </location>
</feature>
<dbReference type="InterPro" id="IPR011701">
    <property type="entry name" value="MFS"/>
</dbReference>
<proteinExistence type="predicted"/>
<feature type="transmembrane region" description="Helical" evidence="6">
    <location>
        <begin position="315"/>
        <end position="337"/>
    </location>
</feature>
<dbReference type="InterPro" id="IPR020846">
    <property type="entry name" value="MFS_dom"/>
</dbReference>
<feature type="domain" description="Major facilitator superfamily (MFS) profile" evidence="7">
    <location>
        <begin position="15"/>
        <end position="407"/>
    </location>
</feature>
<dbReference type="AlphaFoldDB" id="A0A087VV45"/>
<feature type="transmembrane region" description="Helical" evidence="6">
    <location>
        <begin position="349"/>
        <end position="369"/>
    </location>
</feature>
<dbReference type="InterPro" id="IPR036259">
    <property type="entry name" value="MFS_trans_sf"/>
</dbReference>
<feature type="transmembrane region" description="Helical" evidence="6">
    <location>
        <begin position="265"/>
        <end position="284"/>
    </location>
</feature>
<dbReference type="EMBL" id="CP006018">
    <property type="protein sequence ID" value="AIC92217.1"/>
    <property type="molecule type" value="Genomic_DNA"/>
</dbReference>
<keyword evidence="4 6" id="KW-1133">Transmembrane helix</keyword>
<evidence type="ECO:0000256" key="2">
    <source>
        <dbReference type="ARBA" id="ARBA00022475"/>
    </source>
</evidence>
<feature type="transmembrane region" description="Helical" evidence="6">
    <location>
        <begin position="61"/>
        <end position="81"/>
    </location>
</feature>
<dbReference type="PANTHER" id="PTHR43124">
    <property type="entry name" value="PURINE EFFLUX PUMP PBUE"/>
    <property type="match status" value="1"/>
</dbReference>
<evidence type="ECO:0000256" key="6">
    <source>
        <dbReference type="SAM" id="Phobius"/>
    </source>
</evidence>
<comment type="subcellular location">
    <subcellularLocation>
        <location evidence="1">Cell membrane</location>
        <topology evidence="1">Multi-pass membrane protein</topology>
    </subcellularLocation>
</comment>
<feature type="transmembrane region" description="Helical" evidence="6">
    <location>
        <begin position="145"/>
        <end position="167"/>
    </location>
</feature>
<dbReference type="RefSeq" id="WP_081830804.1">
    <property type="nucleotide sequence ID" value="NZ_CP006018.1"/>
</dbReference>
<dbReference type="HOGENOM" id="CLU_001265_10_4_11"/>
<dbReference type="Proteomes" id="UP000028569">
    <property type="component" value="Chromosome"/>
</dbReference>
<feature type="transmembrane region" description="Helical" evidence="6">
    <location>
        <begin position="179"/>
        <end position="202"/>
    </location>
</feature>
<accession>A0A087VV45</accession>
<keyword evidence="9" id="KW-1185">Reference proteome</keyword>
<dbReference type="PANTHER" id="PTHR43124:SF3">
    <property type="entry name" value="CHLORAMPHENICOL EFFLUX PUMP RV0191"/>
    <property type="match status" value="1"/>
</dbReference>
<dbReference type="GO" id="GO:0022857">
    <property type="term" value="F:transmembrane transporter activity"/>
    <property type="evidence" value="ECO:0007669"/>
    <property type="project" value="InterPro"/>
</dbReference>
<dbReference type="InterPro" id="IPR050189">
    <property type="entry name" value="MFS_Efflux_Transporters"/>
</dbReference>
<protein>
    <submittedName>
        <fullName evidence="8">Major facilitator superfamily transporter</fullName>
    </submittedName>
</protein>
<keyword evidence="2" id="KW-1003">Cell membrane</keyword>
<feature type="transmembrane region" description="Helical" evidence="6">
    <location>
        <begin position="113"/>
        <end position="133"/>
    </location>
</feature>
<dbReference type="Gene3D" id="1.20.1250.20">
    <property type="entry name" value="MFS general substrate transporter like domains"/>
    <property type="match status" value="1"/>
</dbReference>
<organism evidence="8 9">
    <name type="scientific">Bifidobacterium [indicum] DSM 20214 = LMG 11587</name>
    <dbReference type="NCBI Taxonomy" id="1341694"/>
    <lineage>
        <taxon>Bacteria</taxon>
        <taxon>Bacillati</taxon>
        <taxon>Actinomycetota</taxon>
        <taxon>Actinomycetes</taxon>
        <taxon>Bifidobacteriales</taxon>
        <taxon>Bifidobacteriaceae</taxon>
        <taxon>Bifidobacterium</taxon>
    </lineage>
</organism>
<feature type="transmembrane region" description="Helical" evidence="6">
    <location>
        <begin position="381"/>
        <end position="401"/>
    </location>
</feature>
<evidence type="ECO:0000256" key="4">
    <source>
        <dbReference type="ARBA" id="ARBA00022989"/>
    </source>
</evidence>
<gene>
    <name evidence="8" type="ORF">BINDI_0953</name>
</gene>
<evidence type="ECO:0000313" key="9">
    <source>
        <dbReference type="Proteomes" id="UP000028569"/>
    </source>
</evidence>
<feature type="transmembrane region" description="Helical" evidence="6">
    <location>
        <begin position="223"/>
        <end position="245"/>
    </location>
</feature>
<evidence type="ECO:0000313" key="8">
    <source>
        <dbReference type="EMBL" id="AIC92217.1"/>
    </source>
</evidence>
<feature type="transmembrane region" description="Helical" evidence="6">
    <location>
        <begin position="88"/>
        <end position="107"/>
    </location>
</feature>
<dbReference type="OrthoDB" id="2289467at2"/>
<name>A0A087VV45_9BIFI</name>
<evidence type="ECO:0000256" key="3">
    <source>
        <dbReference type="ARBA" id="ARBA00022692"/>
    </source>
</evidence>
<keyword evidence="5 6" id="KW-0472">Membrane</keyword>
<dbReference type="GeneID" id="91566421"/>
<evidence type="ECO:0000256" key="5">
    <source>
        <dbReference type="ARBA" id="ARBA00023136"/>
    </source>
</evidence>
<sequence>MSEGKRTSGDVSGRVFTRRNLGILAGIMALAVMSRFDSVISPSVAAIQASFPHADPSTVESVVSVGASAAIVSALLFGQLMTWMRFRTAGCISCFCIALGGLLPLFIHDNVNQLLVFALVVGFGVGITTTILPSLSARFFRGDRLAGLMGVVLAVQDGSSMLILALGGFLAKGGWLHNYWLYLLALPALIMVFFLVPNVGTVEEDETETYHSDSPTSEVGQQYWWGIVSCVLIGFLSIFLVAVLYNKLAVYITRYGLGDTGAAGLALMFNTGSSVVIGLSINGIRRLLREWTIPAAFALMSVGAILFLVTRSFPLVCLSAFLVGSGSAIIMATCPFLLSNLTSPRRYPLVMGIFSATTSLGFTTSTWAFKGLSGLLDLNPVTGSFAGMLVISLVAAVILAATRFQRRMETHFIKG</sequence>
<evidence type="ECO:0000256" key="1">
    <source>
        <dbReference type="ARBA" id="ARBA00004651"/>
    </source>
</evidence>
<dbReference type="Pfam" id="PF07690">
    <property type="entry name" value="MFS_1"/>
    <property type="match status" value="2"/>
</dbReference>
<evidence type="ECO:0000259" key="7">
    <source>
        <dbReference type="PROSITE" id="PS50850"/>
    </source>
</evidence>